<dbReference type="InterPro" id="IPR026841">
    <property type="entry name" value="Aur1/Ipt1"/>
</dbReference>
<feature type="transmembrane region" description="Helical" evidence="1">
    <location>
        <begin position="271"/>
        <end position="291"/>
    </location>
</feature>
<evidence type="ECO:0000313" key="4">
    <source>
        <dbReference type="Proteomes" id="UP000462621"/>
    </source>
</evidence>
<feature type="transmembrane region" description="Helical" evidence="1">
    <location>
        <begin position="298"/>
        <end position="318"/>
    </location>
</feature>
<feature type="transmembrane region" description="Helical" evidence="1">
    <location>
        <begin position="324"/>
        <end position="341"/>
    </location>
</feature>
<proteinExistence type="predicted"/>
<comment type="caution">
    <text evidence="3">The sequence shown here is derived from an EMBL/GenBank/DDBJ whole genome shotgun (WGS) entry which is preliminary data.</text>
</comment>
<reference evidence="3 4" key="1">
    <citation type="submission" date="2019-10" db="EMBL/GenBank/DDBJ databases">
        <title>Vibrio sp. nov. isolated from a shrimp pond.</title>
        <authorList>
            <person name="Gomez-Gil B."/>
            <person name="Enciso-Ibarra J."/>
            <person name="Enciso-Ibarra K."/>
            <person name="Bolan-Mejia C."/>
        </authorList>
    </citation>
    <scope>NUCLEOTIDE SEQUENCE [LARGE SCALE GENOMIC DNA]</scope>
    <source>
        <strain evidence="3 4">CAIM 722</strain>
    </source>
</reference>
<feature type="transmembrane region" description="Helical" evidence="1">
    <location>
        <begin position="153"/>
        <end position="177"/>
    </location>
</feature>
<feature type="transmembrane region" description="Helical" evidence="1">
    <location>
        <begin position="91"/>
        <end position="112"/>
    </location>
</feature>
<keyword evidence="1" id="KW-1133">Transmembrane helix</keyword>
<dbReference type="EMBL" id="WEKT01000023">
    <property type="protein sequence ID" value="MZI94137.1"/>
    <property type="molecule type" value="Genomic_DNA"/>
</dbReference>
<evidence type="ECO:0000259" key="2">
    <source>
        <dbReference type="Pfam" id="PF14378"/>
    </source>
</evidence>
<dbReference type="AlphaFoldDB" id="A0A7X4LM16"/>
<keyword evidence="1" id="KW-0812">Transmembrane</keyword>
<feature type="transmembrane region" description="Helical" evidence="1">
    <location>
        <begin position="46"/>
        <end position="70"/>
    </location>
</feature>
<dbReference type="SUPFAM" id="SSF48317">
    <property type="entry name" value="Acid phosphatase/Vanadium-dependent haloperoxidase"/>
    <property type="match status" value="1"/>
</dbReference>
<keyword evidence="4" id="KW-1185">Reference proteome</keyword>
<accession>A0A7X4LM16</accession>
<feature type="transmembrane region" description="Helical" evidence="1">
    <location>
        <begin position="12"/>
        <end position="34"/>
    </location>
</feature>
<sequence>MNKILAPIVRDKSIYIVALIICSVTYVICHVFHAMQYFDLLTYVKFMLYALGATGALYFICYYFYLLFHLKPNPSKLFIAKFKYFFSYKHEIINMILLFIALSLVLSCFTSLKTAISIVNPYYLDPLLSQFDKITHFGYYPWELTHTLFKSPWVTAFVNFFYNIWIFIIWIFFVFATCQLKHPVKREQIIISVCLVWFVVGGLIAILLSSGGPVYAHRLFPNMTAYEDLMSLLHQQNEYLIDQKSFFTVWSLHTQEFLWNAYASQSLSPGIGISAMPSVHVSSVTLIALSITKLNKKWGIVAWLYVAVIFFGSIHLGWHYACDGYLGALITFIIWKSVGLWQRRYSKLMKNEI</sequence>
<name>A0A7X4LM16_9VIBR</name>
<keyword evidence="1" id="KW-0472">Membrane</keyword>
<dbReference type="Proteomes" id="UP000462621">
    <property type="component" value="Unassembled WGS sequence"/>
</dbReference>
<dbReference type="Pfam" id="PF14378">
    <property type="entry name" value="PAP2_3"/>
    <property type="match status" value="1"/>
</dbReference>
<feature type="transmembrane region" description="Helical" evidence="1">
    <location>
        <begin position="189"/>
        <end position="208"/>
    </location>
</feature>
<dbReference type="InterPro" id="IPR036938">
    <property type="entry name" value="PAP2/HPO_sf"/>
</dbReference>
<gene>
    <name evidence="3" type="ORF">F9817_13135</name>
</gene>
<organism evidence="3 4">
    <name type="scientific">Vibrio eleionomae</name>
    <dbReference type="NCBI Taxonomy" id="2653505"/>
    <lineage>
        <taxon>Bacteria</taxon>
        <taxon>Pseudomonadati</taxon>
        <taxon>Pseudomonadota</taxon>
        <taxon>Gammaproteobacteria</taxon>
        <taxon>Vibrionales</taxon>
        <taxon>Vibrionaceae</taxon>
        <taxon>Vibrio</taxon>
    </lineage>
</organism>
<feature type="domain" description="Inositolphosphotransferase Aur1/Ipt1" evidence="2">
    <location>
        <begin position="128"/>
        <end position="335"/>
    </location>
</feature>
<dbReference type="GO" id="GO:0016020">
    <property type="term" value="C:membrane"/>
    <property type="evidence" value="ECO:0007669"/>
    <property type="project" value="UniProtKB-SubCell"/>
</dbReference>
<protein>
    <recommendedName>
        <fullName evidence="2">Inositolphosphotransferase Aur1/Ipt1 domain-containing protein</fullName>
    </recommendedName>
</protein>
<evidence type="ECO:0000313" key="3">
    <source>
        <dbReference type="EMBL" id="MZI94137.1"/>
    </source>
</evidence>
<evidence type="ECO:0000256" key="1">
    <source>
        <dbReference type="SAM" id="Phobius"/>
    </source>
</evidence>